<dbReference type="SMART" id="SM00382">
    <property type="entry name" value="AAA"/>
    <property type="match status" value="1"/>
</dbReference>
<dbReference type="AlphaFoldDB" id="E6PH42"/>
<dbReference type="NCBIfam" id="TIGR00368">
    <property type="entry name" value="YifB family Mg chelatase-like AAA ATPase"/>
    <property type="match status" value="1"/>
</dbReference>
<dbReference type="Pfam" id="PF01078">
    <property type="entry name" value="Mg_chelatase"/>
    <property type="match status" value="1"/>
</dbReference>
<dbReference type="CDD" id="cd00009">
    <property type="entry name" value="AAA"/>
    <property type="match status" value="1"/>
</dbReference>
<dbReference type="Gene3D" id="3.40.50.300">
    <property type="entry name" value="P-loop containing nucleotide triphosphate hydrolases"/>
    <property type="match status" value="1"/>
</dbReference>
<dbReference type="SUPFAM" id="SSF52540">
    <property type="entry name" value="P-loop containing nucleoside triphosphate hydrolases"/>
    <property type="match status" value="1"/>
</dbReference>
<reference evidence="5" key="1">
    <citation type="submission" date="2009-10" db="EMBL/GenBank/DDBJ databases">
        <title>Diversity of trophic interactions inside an arsenic-rich microbial ecosystem.</title>
        <authorList>
            <person name="Bertin P.N."/>
            <person name="Heinrich-Salmeron A."/>
            <person name="Pelletier E."/>
            <person name="Goulhen-Chollet F."/>
            <person name="Arsene-Ploetze F."/>
            <person name="Gallien S."/>
            <person name="Calteau A."/>
            <person name="Vallenet D."/>
            <person name="Casiot C."/>
            <person name="Chane-Woon-Ming B."/>
            <person name="Giloteaux L."/>
            <person name="Barakat M."/>
            <person name="Bonnefoy V."/>
            <person name="Bruneel O."/>
            <person name="Chandler M."/>
            <person name="Cleiss J."/>
            <person name="Duran R."/>
            <person name="Elbaz-Poulichet F."/>
            <person name="Fonknechten N."/>
            <person name="Lauga B."/>
            <person name="Mornico D."/>
            <person name="Ortet P."/>
            <person name="Schaeffer C."/>
            <person name="Siguier P."/>
            <person name="Alexander Thil Smith A."/>
            <person name="Van Dorsselaer A."/>
            <person name="Weissenbach J."/>
            <person name="Medigue C."/>
            <person name="Le Paslier D."/>
        </authorList>
    </citation>
    <scope>NUCLEOTIDE SEQUENCE</scope>
</reference>
<dbReference type="PANTHER" id="PTHR32039:SF7">
    <property type="entry name" value="COMPETENCE PROTEIN COMM"/>
    <property type="match status" value="1"/>
</dbReference>
<evidence type="ECO:0000256" key="3">
    <source>
        <dbReference type="ARBA" id="ARBA00022840"/>
    </source>
</evidence>
<evidence type="ECO:0000256" key="2">
    <source>
        <dbReference type="ARBA" id="ARBA00022741"/>
    </source>
</evidence>
<dbReference type="GO" id="GO:0003677">
    <property type="term" value="F:DNA binding"/>
    <property type="evidence" value="ECO:0007669"/>
    <property type="project" value="InterPro"/>
</dbReference>
<organism evidence="5">
    <name type="scientific">mine drainage metagenome</name>
    <dbReference type="NCBI Taxonomy" id="410659"/>
    <lineage>
        <taxon>unclassified sequences</taxon>
        <taxon>metagenomes</taxon>
        <taxon>ecological metagenomes</taxon>
    </lineage>
</organism>
<evidence type="ECO:0000256" key="1">
    <source>
        <dbReference type="ARBA" id="ARBA00006354"/>
    </source>
</evidence>
<dbReference type="InterPro" id="IPR020568">
    <property type="entry name" value="Ribosomal_Su5_D2-typ_SF"/>
</dbReference>
<dbReference type="InterPro" id="IPR004482">
    <property type="entry name" value="Mg_chelat-rel"/>
</dbReference>
<name>E6PH42_9ZZZZ</name>
<comment type="caution">
    <text evidence="5">The sequence shown here is derived from an EMBL/GenBank/DDBJ whole genome shotgun (WGS) entry which is preliminary data.</text>
</comment>
<protein>
    <submittedName>
        <fullName evidence="5">Competence protein ComM</fullName>
    </submittedName>
</protein>
<dbReference type="SUPFAM" id="SSF54211">
    <property type="entry name" value="Ribosomal protein S5 domain 2-like"/>
    <property type="match status" value="1"/>
</dbReference>
<keyword evidence="2" id="KW-0547">Nucleotide-binding</keyword>
<dbReference type="InterPro" id="IPR045006">
    <property type="entry name" value="CHLI-like"/>
</dbReference>
<dbReference type="InterPro" id="IPR027417">
    <property type="entry name" value="P-loop_NTPase"/>
</dbReference>
<dbReference type="PRINTS" id="PR01657">
    <property type="entry name" value="MCMFAMILY"/>
</dbReference>
<accession>E6PH42</accession>
<dbReference type="Gene3D" id="3.30.230.10">
    <property type="match status" value="1"/>
</dbReference>
<dbReference type="InterPro" id="IPR014721">
    <property type="entry name" value="Ribsml_uS5_D2-typ_fold_subgr"/>
</dbReference>
<dbReference type="EMBL" id="CABL01000016">
    <property type="protein sequence ID" value="CBH75780.1"/>
    <property type="molecule type" value="Genomic_DNA"/>
</dbReference>
<dbReference type="GO" id="GO:0005524">
    <property type="term" value="F:ATP binding"/>
    <property type="evidence" value="ECO:0007669"/>
    <property type="project" value="UniProtKB-KW"/>
</dbReference>
<dbReference type="PANTHER" id="PTHR32039">
    <property type="entry name" value="MAGNESIUM-CHELATASE SUBUNIT CHLI"/>
    <property type="match status" value="1"/>
</dbReference>
<dbReference type="InterPro" id="IPR001208">
    <property type="entry name" value="MCM_dom"/>
</dbReference>
<feature type="domain" description="AAA+ ATPase" evidence="4">
    <location>
        <begin position="213"/>
        <end position="347"/>
    </location>
</feature>
<dbReference type="InterPro" id="IPR003593">
    <property type="entry name" value="AAA+_ATPase"/>
</dbReference>
<gene>
    <name evidence="5" type="ORF">CARN1_1178</name>
</gene>
<proteinExistence type="inferred from homology"/>
<dbReference type="InterPro" id="IPR000523">
    <property type="entry name" value="Mg_chelatse_chII-like_cat_dom"/>
</dbReference>
<evidence type="ECO:0000313" key="5">
    <source>
        <dbReference type="EMBL" id="CBH75780.1"/>
    </source>
</evidence>
<keyword evidence="3" id="KW-0067">ATP-binding</keyword>
<evidence type="ECO:0000259" key="4">
    <source>
        <dbReference type="SMART" id="SM00382"/>
    </source>
</evidence>
<dbReference type="Pfam" id="PF13541">
    <property type="entry name" value="ChlI"/>
    <property type="match status" value="1"/>
</dbReference>
<sequence length="351" mass="37028">MLSRAFSAAMHGIDGYIVGIEADSSAGTPAFAIVGLPDRALGESRDRVRAAIFNSGFAFPAGRLLVNLSPADLRKEGPGFDLAIALALLAIDEQISPAELRGFIALGELALDGSLRPVTGLLPMLLGAKNAGFTSFLIPRGNIDEASLIDGIELYALDSLADAVATLAGNGQRWRKRSRPPELQRDDAAAHGDLADVRGQLASKRALEIAAAGGHNLLFVGPPGCGKTMLARRLPGILPPMTLNEALDVTKIYSIAGVLGSERGIVRVRPFRFPHHTISHVALVGGGTNARPGEISLAHNGVLFLDELPEFSRSTIEVLRQPLEEGIVTIARAAGSFCYPAHFQLVASMNP</sequence>
<comment type="similarity">
    <text evidence="1">Belongs to the Mg-chelatase subunits D/I family. ComM subfamily.</text>
</comment>